<name>A0ABY7WS31_9LACO</name>
<evidence type="ECO:0000256" key="4">
    <source>
        <dbReference type="ARBA" id="ARBA00022989"/>
    </source>
</evidence>
<proteinExistence type="predicted"/>
<dbReference type="PROSITE" id="PS00216">
    <property type="entry name" value="SUGAR_TRANSPORT_1"/>
    <property type="match status" value="1"/>
</dbReference>
<dbReference type="InterPro" id="IPR011701">
    <property type="entry name" value="MFS"/>
</dbReference>
<dbReference type="Pfam" id="PF07690">
    <property type="entry name" value="MFS_1"/>
    <property type="match status" value="1"/>
</dbReference>
<dbReference type="PROSITE" id="PS50850">
    <property type="entry name" value="MFS"/>
    <property type="match status" value="1"/>
</dbReference>
<dbReference type="PANTHER" id="PTHR23508:SF10">
    <property type="entry name" value="CARBOXYLIC ACID TRANSPORTER PROTEIN HOMOLOG"/>
    <property type="match status" value="1"/>
</dbReference>
<sequence>MEMSVRKHARLITSVGVAWLFDAMDVGLLSFVIAALKGEWRLNSVQMGWIGSMSSIGMALGAIVFGILADRIGRKPVLLITLLLFSIGSIASAFAGGLAAFLLLRLVVGAGLGGELPVASTLVSESVVPEHRGRSVVLLESFWAAGWLLAALVAYFVMPLWGWRIALALTGLSGFYGLYLREGINESPQFTGRQVRPRFWDNLRSLWQPAHLRATVMLWTVWFMVVFSYYGMFLWLPSVMVLKGYSLINSFAYVLIMTIAQLPGYLMAAWLIERWGRKRVLATFLFGTAVAALGFGLANSVATLLICGIALSFFNLGAWGALYAYSPEQYPANVRSSGSGLAAGVGRIGGIAGPLLVGSLIAGGVGLATIFFIFTAAILIAVAAVIFLGKETAVTRAK</sequence>
<dbReference type="Gene3D" id="1.20.1250.20">
    <property type="entry name" value="MFS general substrate transporter like domains"/>
    <property type="match status" value="2"/>
</dbReference>
<feature type="transmembrane region" description="Helical" evidence="6">
    <location>
        <begin position="212"/>
        <end position="231"/>
    </location>
</feature>
<keyword evidence="5 6" id="KW-0472">Membrane</keyword>
<protein>
    <submittedName>
        <fullName evidence="8">MFS transporter</fullName>
    </submittedName>
</protein>
<feature type="transmembrane region" description="Helical" evidence="6">
    <location>
        <begin position="338"/>
        <end position="361"/>
    </location>
</feature>
<keyword evidence="4 6" id="KW-1133">Transmembrane helix</keyword>
<keyword evidence="9" id="KW-1185">Reference proteome</keyword>
<feature type="transmembrane region" description="Helical" evidence="6">
    <location>
        <begin position="136"/>
        <end position="157"/>
    </location>
</feature>
<evidence type="ECO:0000256" key="1">
    <source>
        <dbReference type="ARBA" id="ARBA00004651"/>
    </source>
</evidence>
<keyword evidence="3 6" id="KW-0812">Transmembrane</keyword>
<keyword evidence="2" id="KW-0813">Transport</keyword>
<dbReference type="EMBL" id="CP117884">
    <property type="protein sequence ID" value="WDF82541.1"/>
    <property type="molecule type" value="Genomic_DNA"/>
</dbReference>
<dbReference type="RefSeq" id="WP_274260067.1">
    <property type="nucleotide sequence ID" value="NZ_CP117884.1"/>
</dbReference>
<reference evidence="8 9" key="1">
    <citation type="submission" date="2023-02" db="EMBL/GenBank/DDBJ databases">
        <title>Genome sequence of Lacticaseibacillus sp. KACC 23028.</title>
        <authorList>
            <person name="Kim S."/>
            <person name="Heo J."/>
            <person name="Kwon S.-W."/>
        </authorList>
    </citation>
    <scope>NUCLEOTIDE SEQUENCE [LARGE SCALE GENOMIC DNA]</scope>
    <source>
        <strain evidence="8 9">KACC 23028</strain>
    </source>
</reference>
<feature type="transmembrane region" description="Helical" evidence="6">
    <location>
        <begin position="367"/>
        <end position="388"/>
    </location>
</feature>
<evidence type="ECO:0000313" key="8">
    <source>
        <dbReference type="EMBL" id="WDF82541.1"/>
    </source>
</evidence>
<dbReference type="InterPro" id="IPR020846">
    <property type="entry name" value="MFS_dom"/>
</dbReference>
<dbReference type="SUPFAM" id="SSF103473">
    <property type="entry name" value="MFS general substrate transporter"/>
    <property type="match status" value="1"/>
</dbReference>
<dbReference type="Proteomes" id="UP001220377">
    <property type="component" value="Chromosome"/>
</dbReference>
<organism evidence="8 9">
    <name type="scientific">Lacticaseibacillus pabuli</name>
    <dbReference type="NCBI Taxonomy" id="3025672"/>
    <lineage>
        <taxon>Bacteria</taxon>
        <taxon>Bacillati</taxon>
        <taxon>Bacillota</taxon>
        <taxon>Bacilli</taxon>
        <taxon>Lactobacillales</taxon>
        <taxon>Lactobacillaceae</taxon>
        <taxon>Lacticaseibacillus</taxon>
    </lineage>
</organism>
<feature type="transmembrane region" description="Helical" evidence="6">
    <location>
        <begin position="279"/>
        <end position="297"/>
    </location>
</feature>
<dbReference type="InterPro" id="IPR036259">
    <property type="entry name" value="MFS_trans_sf"/>
</dbReference>
<gene>
    <name evidence="8" type="ORF">PQ472_11705</name>
</gene>
<feature type="transmembrane region" description="Helical" evidence="6">
    <location>
        <begin position="76"/>
        <end position="96"/>
    </location>
</feature>
<evidence type="ECO:0000256" key="6">
    <source>
        <dbReference type="SAM" id="Phobius"/>
    </source>
</evidence>
<dbReference type="InterPro" id="IPR005829">
    <property type="entry name" value="Sugar_transporter_CS"/>
</dbReference>
<feature type="domain" description="Major facilitator superfamily (MFS) profile" evidence="7">
    <location>
        <begin position="11"/>
        <end position="393"/>
    </location>
</feature>
<evidence type="ECO:0000313" key="9">
    <source>
        <dbReference type="Proteomes" id="UP001220377"/>
    </source>
</evidence>
<evidence type="ECO:0000256" key="3">
    <source>
        <dbReference type="ARBA" id="ARBA00022692"/>
    </source>
</evidence>
<evidence type="ECO:0000259" key="7">
    <source>
        <dbReference type="PROSITE" id="PS50850"/>
    </source>
</evidence>
<feature type="transmembrane region" description="Helical" evidence="6">
    <location>
        <begin position="251"/>
        <end position="272"/>
    </location>
</feature>
<dbReference type="PANTHER" id="PTHR23508">
    <property type="entry name" value="CARBOXYLIC ACID TRANSPORTER PROTEIN HOMOLOG"/>
    <property type="match status" value="1"/>
</dbReference>
<feature type="transmembrane region" description="Helical" evidence="6">
    <location>
        <begin position="12"/>
        <end position="36"/>
    </location>
</feature>
<comment type="subcellular location">
    <subcellularLocation>
        <location evidence="1">Cell membrane</location>
        <topology evidence="1">Multi-pass membrane protein</topology>
    </subcellularLocation>
</comment>
<accession>A0ABY7WS31</accession>
<evidence type="ECO:0000256" key="5">
    <source>
        <dbReference type="ARBA" id="ARBA00023136"/>
    </source>
</evidence>
<feature type="transmembrane region" description="Helical" evidence="6">
    <location>
        <begin position="48"/>
        <end position="69"/>
    </location>
</feature>
<evidence type="ECO:0000256" key="2">
    <source>
        <dbReference type="ARBA" id="ARBA00022448"/>
    </source>
</evidence>
<dbReference type="CDD" id="cd17316">
    <property type="entry name" value="MFS_SV2_like"/>
    <property type="match status" value="1"/>
</dbReference>
<feature type="transmembrane region" description="Helical" evidence="6">
    <location>
        <begin position="303"/>
        <end position="326"/>
    </location>
</feature>
<dbReference type="PROSITE" id="PS00217">
    <property type="entry name" value="SUGAR_TRANSPORT_2"/>
    <property type="match status" value="1"/>
</dbReference>